<keyword evidence="5" id="KW-0539">Nucleus</keyword>
<sequence length="295" mass="32064">MGPSPESNLKKLNSRVFLSEPSGSHFAADGRGTATIDPPGVIILFAWMDAQLVHVQKYSNALRALFPSSTMLVVMVTSSFCWITRGRKEAALEPVMATLVREKESGNLQKGILIHAMSNGGGFQLSVLHKMLLRAPLIIPIQPPIALCLDSSPGHKGLPTAVAMNTPNNPFLRLVVAPIIALLYGSHYAFRQMMGKPPMFGDVRVVALEPAVLPFAVEDGSPGRTAPRLYIYSEADKVTSAKGVRLHAKQAIGCGLDVSEERFENSPHVAHARTDHERYWKAVNDLWIRAAGKGL</sequence>
<dbReference type="Proteomes" id="UP000467700">
    <property type="component" value="Unassembled WGS sequence"/>
</dbReference>
<evidence type="ECO:0000256" key="5">
    <source>
        <dbReference type="ARBA" id="ARBA00023242"/>
    </source>
</evidence>
<evidence type="ECO:0000256" key="2">
    <source>
        <dbReference type="ARBA" id="ARBA00022692"/>
    </source>
</evidence>
<gene>
    <name evidence="8" type="ORF">AAE3_LOCUS4287</name>
</gene>
<proteinExistence type="inferred from homology"/>
<dbReference type="AlphaFoldDB" id="A0A8S0XH14"/>
<comment type="caution">
    <text evidence="8">The sequence shown here is derived from an EMBL/GenBank/DDBJ whole genome shotgun (WGS) entry which is preliminary data.</text>
</comment>
<dbReference type="GO" id="GO:0005640">
    <property type="term" value="C:nuclear outer membrane"/>
    <property type="evidence" value="ECO:0007669"/>
    <property type="project" value="UniProtKB-SubCell"/>
</dbReference>
<accession>A0A8S0XH14</accession>
<keyword evidence="2 7" id="KW-0812">Transmembrane</keyword>
<dbReference type="OrthoDB" id="77878at2759"/>
<reference evidence="8 9" key="1">
    <citation type="submission" date="2020-01" db="EMBL/GenBank/DDBJ databases">
        <authorList>
            <person name="Gupta K D."/>
        </authorList>
    </citation>
    <scope>NUCLEOTIDE SEQUENCE [LARGE SCALE GENOMIC DNA]</scope>
</reference>
<organism evidence="8 9">
    <name type="scientific">Cyclocybe aegerita</name>
    <name type="common">Black poplar mushroom</name>
    <name type="synonym">Agrocybe aegerita</name>
    <dbReference type="NCBI Taxonomy" id="1973307"/>
    <lineage>
        <taxon>Eukaryota</taxon>
        <taxon>Fungi</taxon>
        <taxon>Dikarya</taxon>
        <taxon>Basidiomycota</taxon>
        <taxon>Agaricomycotina</taxon>
        <taxon>Agaricomycetes</taxon>
        <taxon>Agaricomycetidae</taxon>
        <taxon>Agaricales</taxon>
        <taxon>Agaricineae</taxon>
        <taxon>Bolbitiaceae</taxon>
        <taxon>Cyclocybe</taxon>
    </lineage>
</organism>
<dbReference type="SUPFAM" id="SSF53474">
    <property type="entry name" value="alpha/beta-Hydrolases"/>
    <property type="match status" value="1"/>
</dbReference>
<evidence type="ECO:0000256" key="7">
    <source>
        <dbReference type="SAM" id="Phobius"/>
    </source>
</evidence>
<name>A0A8S0XH14_CYCAE</name>
<evidence type="ECO:0000256" key="1">
    <source>
        <dbReference type="ARBA" id="ARBA00007387"/>
    </source>
</evidence>
<feature type="transmembrane region" description="Helical" evidence="7">
    <location>
        <begin position="64"/>
        <end position="85"/>
    </location>
</feature>
<evidence type="ECO:0000313" key="8">
    <source>
        <dbReference type="EMBL" id="CAA7262209.1"/>
    </source>
</evidence>
<dbReference type="PANTHER" id="PTHR12265">
    <property type="entry name" value="TRANSMEMBRANE PROTEIN 53"/>
    <property type="match status" value="1"/>
</dbReference>
<dbReference type="InterPro" id="IPR008547">
    <property type="entry name" value="DUF829_TMEM53"/>
</dbReference>
<dbReference type="PANTHER" id="PTHR12265:SF30">
    <property type="entry name" value="TRANSMEMBRANE PROTEIN 53"/>
    <property type="match status" value="1"/>
</dbReference>
<keyword evidence="4 7" id="KW-0472">Membrane</keyword>
<evidence type="ECO:0000256" key="3">
    <source>
        <dbReference type="ARBA" id="ARBA00022989"/>
    </source>
</evidence>
<evidence type="ECO:0000313" key="9">
    <source>
        <dbReference type="Proteomes" id="UP000467700"/>
    </source>
</evidence>
<protein>
    <submittedName>
        <fullName evidence="8">Uncharacterized protein</fullName>
    </submittedName>
</protein>
<comment type="subcellular location">
    <subcellularLocation>
        <location evidence="6">Nucleus outer membrane</location>
        <topology evidence="6">Single-pass membrane protein</topology>
    </subcellularLocation>
</comment>
<dbReference type="InterPro" id="IPR029058">
    <property type="entry name" value="AB_hydrolase_fold"/>
</dbReference>
<dbReference type="EMBL" id="CACVBS010000035">
    <property type="protein sequence ID" value="CAA7262209.1"/>
    <property type="molecule type" value="Genomic_DNA"/>
</dbReference>
<keyword evidence="3 7" id="KW-1133">Transmembrane helix</keyword>
<comment type="similarity">
    <text evidence="1">Belongs to the TMEM53 family.</text>
</comment>
<evidence type="ECO:0000256" key="4">
    <source>
        <dbReference type="ARBA" id="ARBA00023136"/>
    </source>
</evidence>
<feature type="transmembrane region" description="Helical" evidence="7">
    <location>
        <begin position="171"/>
        <end position="190"/>
    </location>
</feature>
<evidence type="ECO:0000256" key="6">
    <source>
        <dbReference type="ARBA" id="ARBA00034303"/>
    </source>
</evidence>
<dbReference type="Pfam" id="PF05705">
    <property type="entry name" value="DUF829"/>
    <property type="match status" value="1"/>
</dbReference>
<keyword evidence="9" id="KW-1185">Reference proteome</keyword>